<evidence type="ECO:0000256" key="3">
    <source>
        <dbReference type="ARBA" id="ARBA00022827"/>
    </source>
</evidence>
<dbReference type="PANTHER" id="PTHR43557:SF2">
    <property type="entry name" value="RIESKE DOMAIN-CONTAINING PROTEIN-RELATED"/>
    <property type="match status" value="1"/>
</dbReference>
<dbReference type="EMBL" id="FOCE01000001">
    <property type="protein sequence ID" value="SEM64414.1"/>
    <property type="molecule type" value="Genomic_DNA"/>
</dbReference>
<name>A0A1H8A3C7_9RHOB</name>
<dbReference type="Pfam" id="PF07992">
    <property type="entry name" value="Pyr_redox_2"/>
    <property type="match status" value="1"/>
</dbReference>
<evidence type="ECO:0000313" key="6">
    <source>
        <dbReference type="EMBL" id="SEM64414.1"/>
    </source>
</evidence>
<keyword evidence="4" id="KW-0560">Oxidoreductase</keyword>
<reference evidence="6 7" key="1">
    <citation type="submission" date="2016-10" db="EMBL/GenBank/DDBJ databases">
        <authorList>
            <person name="de Groot N.N."/>
        </authorList>
    </citation>
    <scope>NUCLEOTIDE SEQUENCE [LARGE SCALE GENOMIC DNA]</scope>
    <source>
        <strain evidence="6 7">DSM 3857</strain>
    </source>
</reference>
<dbReference type="GO" id="GO:0016651">
    <property type="term" value="F:oxidoreductase activity, acting on NAD(P)H"/>
    <property type="evidence" value="ECO:0007669"/>
    <property type="project" value="TreeGrafter"/>
</dbReference>
<accession>A0A1H8A3C7</accession>
<dbReference type="InterPro" id="IPR036188">
    <property type="entry name" value="FAD/NAD-bd_sf"/>
</dbReference>
<dbReference type="InterPro" id="IPR016156">
    <property type="entry name" value="FAD/NAD-linked_Rdtase_dimer_sf"/>
</dbReference>
<dbReference type="Gene3D" id="3.50.50.60">
    <property type="entry name" value="FAD/NAD(P)-binding domain"/>
    <property type="match status" value="2"/>
</dbReference>
<sequence length="410" mass="42914">MAPRVTIVGASLAGLRSAEAVRALLPDARITLIGDEPHAPYNRPPLSKDVAEQLAGADAETQQAALAKLTFKHRLPDAGLDWRLGVKATGFDADARSVRLSDGGRIAHDWLIAASGLRPRRLPFAGAEARRHVLRSFDDAARLGAQLVPGARMLVVGAGFIGCEIAATAAHLGLSVTVIEPQAAPMLAALGPDVAQAMASFHRARGIDLRCGLTVTGLSDANGVTLTLSDGSTVTGDLLVEAVGSLPNTEWLTDPALDLSNGVLTDATLTAPGNPRLLAVGDLARFPNPLFGPAPRRVEHWCVPGQTAKRAAETIAARAAGHDPAPTFAPMPSFWSDQHGMRLQSFGAPALADAIRIAEGRLDRLGQEPCLVEYLQGGRLIGLLGLGLSPAHLTRHRPRLDAALNETVAA</sequence>
<evidence type="ECO:0000256" key="1">
    <source>
        <dbReference type="ARBA" id="ARBA00001974"/>
    </source>
</evidence>
<dbReference type="InterPro" id="IPR050446">
    <property type="entry name" value="FAD-oxidoreductase/Apoptosis"/>
</dbReference>
<dbReference type="Gene3D" id="3.30.390.30">
    <property type="match status" value="1"/>
</dbReference>
<protein>
    <submittedName>
        <fullName evidence="6">NADPH-dependent 2,4-dienoyl-CoA reductase, sulfur reductase</fullName>
    </submittedName>
</protein>
<dbReference type="PANTHER" id="PTHR43557">
    <property type="entry name" value="APOPTOSIS-INDUCING FACTOR 1"/>
    <property type="match status" value="1"/>
</dbReference>
<dbReference type="PRINTS" id="PR00368">
    <property type="entry name" value="FADPNR"/>
</dbReference>
<dbReference type="AlphaFoldDB" id="A0A1H8A3C7"/>
<dbReference type="SUPFAM" id="SSF51905">
    <property type="entry name" value="FAD/NAD(P)-binding domain"/>
    <property type="match status" value="2"/>
</dbReference>
<keyword evidence="3" id="KW-0274">FAD</keyword>
<dbReference type="STRING" id="933059.SAMN04488103_101728"/>
<gene>
    <name evidence="6" type="ORF">SAMN04488103_101728</name>
</gene>
<organism evidence="6 7">
    <name type="scientific">Gemmobacter aquatilis</name>
    <dbReference type="NCBI Taxonomy" id="933059"/>
    <lineage>
        <taxon>Bacteria</taxon>
        <taxon>Pseudomonadati</taxon>
        <taxon>Pseudomonadota</taxon>
        <taxon>Alphaproteobacteria</taxon>
        <taxon>Rhodobacterales</taxon>
        <taxon>Paracoccaceae</taxon>
        <taxon>Gemmobacter</taxon>
    </lineage>
</organism>
<keyword evidence="7" id="KW-1185">Reference proteome</keyword>
<dbReference type="InterPro" id="IPR023753">
    <property type="entry name" value="FAD/NAD-binding_dom"/>
</dbReference>
<evidence type="ECO:0000256" key="2">
    <source>
        <dbReference type="ARBA" id="ARBA00022630"/>
    </source>
</evidence>
<feature type="domain" description="FAD/NAD(P)-binding" evidence="5">
    <location>
        <begin position="4"/>
        <end position="295"/>
    </location>
</feature>
<dbReference type="RefSeq" id="WP_217643925.1">
    <property type="nucleotide sequence ID" value="NZ_FOCE01000001.1"/>
</dbReference>
<evidence type="ECO:0000259" key="5">
    <source>
        <dbReference type="Pfam" id="PF07992"/>
    </source>
</evidence>
<dbReference type="SUPFAM" id="SSF55424">
    <property type="entry name" value="FAD/NAD-linked reductases, dimerisation (C-terminal) domain"/>
    <property type="match status" value="1"/>
</dbReference>
<dbReference type="PRINTS" id="PR00411">
    <property type="entry name" value="PNDRDTASEI"/>
</dbReference>
<evidence type="ECO:0000313" key="7">
    <source>
        <dbReference type="Proteomes" id="UP000198761"/>
    </source>
</evidence>
<dbReference type="GO" id="GO:0005737">
    <property type="term" value="C:cytoplasm"/>
    <property type="evidence" value="ECO:0007669"/>
    <property type="project" value="TreeGrafter"/>
</dbReference>
<comment type="cofactor">
    <cofactor evidence="1">
        <name>FAD</name>
        <dbReference type="ChEBI" id="CHEBI:57692"/>
    </cofactor>
</comment>
<dbReference type="Proteomes" id="UP000198761">
    <property type="component" value="Unassembled WGS sequence"/>
</dbReference>
<evidence type="ECO:0000256" key="4">
    <source>
        <dbReference type="ARBA" id="ARBA00023002"/>
    </source>
</evidence>
<keyword evidence="2" id="KW-0285">Flavoprotein</keyword>
<proteinExistence type="predicted"/>